<keyword evidence="2" id="KW-1185">Reference proteome</keyword>
<comment type="caution">
    <text evidence="1">The sequence shown here is derived from an EMBL/GenBank/DDBJ whole genome shotgun (WGS) entry which is preliminary data.</text>
</comment>
<dbReference type="Proteomes" id="UP000593567">
    <property type="component" value="Unassembled WGS sequence"/>
</dbReference>
<dbReference type="PANTHER" id="PTHR46104">
    <property type="entry name" value="GENE 9195-RELATED-RELATED"/>
    <property type="match status" value="1"/>
</dbReference>
<organism evidence="1 2">
    <name type="scientific">Bugula neritina</name>
    <name type="common">Brown bryozoan</name>
    <name type="synonym">Sertularia neritina</name>
    <dbReference type="NCBI Taxonomy" id="10212"/>
    <lineage>
        <taxon>Eukaryota</taxon>
        <taxon>Metazoa</taxon>
        <taxon>Spiralia</taxon>
        <taxon>Lophotrochozoa</taxon>
        <taxon>Bryozoa</taxon>
        <taxon>Gymnolaemata</taxon>
        <taxon>Cheilostomatida</taxon>
        <taxon>Flustrina</taxon>
        <taxon>Buguloidea</taxon>
        <taxon>Bugulidae</taxon>
        <taxon>Bugula</taxon>
    </lineage>
</organism>
<dbReference type="OrthoDB" id="413581at2759"/>
<dbReference type="InterPro" id="IPR009030">
    <property type="entry name" value="Growth_fac_rcpt_cys_sf"/>
</dbReference>
<proteinExistence type="predicted"/>
<reference evidence="1" key="1">
    <citation type="submission" date="2020-06" db="EMBL/GenBank/DDBJ databases">
        <title>Draft genome of Bugula neritina, a colonial animal packing powerful symbionts and potential medicines.</title>
        <authorList>
            <person name="Rayko M."/>
        </authorList>
    </citation>
    <scope>NUCLEOTIDE SEQUENCE [LARGE SCALE GENOMIC DNA]</scope>
    <source>
        <strain evidence="1">Kwan_BN1</strain>
    </source>
</reference>
<dbReference type="SUPFAM" id="SSF57184">
    <property type="entry name" value="Growth factor receptor domain"/>
    <property type="match status" value="3"/>
</dbReference>
<dbReference type="AlphaFoldDB" id="A0A7J7KFP9"/>
<dbReference type="EMBL" id="VXIV02000685">
    <property type="protein sequence ID" value="KAF6036711.1"/>
    <property type="molecule type" value="Genomic_DNA"/>
</dbReference>
<sequence length="439" mass="46439">MKYLTVCPIGHFCPSASQQPIRCENGTYQDEEFQSECKDCPAGYFCDNTMGIVVLDNDTTLCPPGYFCPVGTRYADEFPCPVGTYNNRTGLWSHDQCYPCPAGHYCPTEGLIRGDDFPCNAGYFCVQFAETATPRQGSDADICPRGYYCPLATSSPAACSKGTYSNQTGLVAATDCAWCDSGWACSSTALTQPDVVCEPGFYCPNGSVQADEVECPAGSFCDTGSPSPTPCPQGTYSNTPRLHNVTQCSACDPGKYCNDTGLTSAVGDCEEGFYCPGGVSVSTPVEFGCPIGLHCPVGSSLPVPCPSGTFTNLTQQATCAQCPDRYYCVPEEVVEGNSSSGHRLCPRGFFCPAGTGMDWKACPAGTYSNQLGLYADSQCLDCDSGWYCDVTNLTAPVAACAPGFGASTGWTQQPPTITTRAVAVSVPQAITVQGRQGYL</sequence>
<accession>A0A7J7KFP9</accession>
<dbReference type="PANTHER" id="PTHR46104:SF1">
    <property type="entry name" value="GENE 9195-RELATED"/>
    <property type="match status" value="1"/>
</dbReference>
<name>A0A7J7KFP9_BUGNE</name>
<protein>
    <submittedName>
        <fullName evidence="1">Uncharacterized protein</fullName>
    </submittedName>
</protein>
<dbReference type="Gene3D" id="2.10.50.10">
    <property type="entry name" value="Tumor Necrosis Factor Receptor, subunit A, domain 2"/>
    <property type="match status" value="5"/>
</dbReference>
<dbReference type="SMART" id="SM01411">
    <property type="entry name" value="Ephrin_rec_like"/>
    <property type="match status" value="6"/>
</dbReference>
<gene>
    <name evidence="1" type="ORF">EB796_004983</name>
</gene>
<evidence type="ECO:0000313" key="2">
    <source>
        <dbReference type="Proteomes" id="UP000593567"/>
    </source>
</evidence>
<evidence type="ECO:0000313" key="1">
    <source>
        <dbReference type="EMBL" id="KAF6036711.1"/>
    </source>
</evidence>